<gene>
    <name evidence="1" type="ORF">B0F88_10580</name>
</gene>
<dbReference type="Proteomes" id="UP000238071">
    <property type="component" value="Unassembled WGS sequence"/>
</dbReference>
<dbReference type="RefSeq" id="WP_104423358.1">
    <property type="nucleotide sequence ID" value="NZ_PTIY01000005.1"/>
</dbReference>
<dbReference type="PANTHER" id="PTHR42280">
    <property type="entry name" value="CITG FAMILY PROTEIN"/>
    <property type="match status" value="1"/>
</dbReference>
<dbReference type="Gene3D" id="1.10.4200.10">
    <property type="entry name" value="Triphosphoribosyl-dephospho-CoA protein"/>
    <property type="match status" value="1"/>
</dbReference>
<proteinExistence type="predicted"/>
<dbReference type="GO" id="GO:0046917">
    <property type="term" value="F:triphosphoribosyl-dephospho-CoA synthase activity"/>
    <property type="evidence" value="ECO:0007669"/>
    <property type="project" value="InterPro"/>
</dbReference>
<dbReference type="PANTHER" id="PTHR42280:SF1">
    <property type="entry name" value="CITG FAMILY PROTEIN"/>
    <property type="match status" value="1"/>
</dbReference>
<keyword evidence="2" id="KW-1185">Reference proteome</keyword>
<dbReference type="AlphaFoldDB" id="A0A2S6H3A4"/>
<dbReference type="GO" id="GO:0005524">
    <property type="term" value="F:ATP binding"/>
    <property type="evidence" value="ECO:0007669"/>
    <property type="project" value="InterPro"/>
</dbReference>
<comment type="caution">
    <text evidence="1">The sequence shown here is derived from an EMBL/GenBank/DDBJ whole genome shotgun (WGS) entry which is preliminary data.</text>
</comment>
<dbReference type="OrthoDB" id="8525901at2"/>
<name>A0A2S6H3A4_9GAMM</name>
<organism evidence="1 2">
    <name type="scientific">Methylobacter tundripaludum</name>
    <dbReference type="NCBI Taxonomy" id="173365"/>
    <lineage>
        <taxon>Bacteria</taxon>
        <taxon>Pseudomonadati</taxon>
        <taxon>Pseudomonadota</taxon>
        <taxon>Gammaproteobacteria</taxon>
        <taxon>Methylococcales</taxon>
        <taxon>Methylococcaceae</taxon>
        <taxon>Methylobacter</taxon>
    </lineage>
</organism>
<sequence length="283" mass="31442">MTISPEQLSELYRQACEVDVQAFKPGNVSVYADGHDMTVADFRTSAKVSAEPLCNPDYSLGEKIYYAVKATREAVGCNTNLGIILLCAPLIQASSHKHSGLTLRQAVTKVLIESTIDDADWVFKAITLASPGGLGSSDEQDVNEKASVTLLEAMKIASEKDRIALQYLTGYKDIFNFSVLRYNEGFNRWGDRNWAAVAVYADMLSQFPDSHIERKYGDQYSEMVATKMARLSEELSKTDNPEQIKPLLFCLDQELKFYSINPGTTADMIVATVFTAFLEDLNQ</sequence>
<protein>
    <submittedName>
        <fullName evidence="1">Triphosphoribosyl-dephospho-CoA synthase</fullName>
    </submittedName>
</protein>
<accession>A0A2S6H3A4</accession>
<dbReference type="EMBL" id="PTIY01000005">
    <property type="protein sequence ID" value="PPK71968.1"/>
    <property type="molecule type" value="Genomic_DNA"/>
</dbReference>
<dbReference type="InterPro" id="IPR002736">
    <property type="entry name" value="CitG"/>
</dbReference>
<dbReference type="Pfam" id="PF01874">
    <property type="entry name" value="CitG"/>
    <property type="match status" value="1"/>
</dbReference>
<evidence type="ECO:0000313" key="1">
    <source>
        <dbReference type="EMBL" id="PPK71968.1"/>
    </source>
</evidence>
<evidence type="ECO:0000313" key="2">
    <source>
        <dbReference type="Proteomes" id="UP000238071"/>
    </source>
</evidence>
<reference evidence="1 2" key="1">
    <citation type="submission" date="2018-02" db="EMBL/GenBank/DDBJ databases">
        <title>Subsurface microbial communities from deep shales in Ohio and West Virginia, USA.</title>
        <authorList>
            <person name="Wrighton K."/>
        </authorList>
    </citation>
    <scope>NUCLEOTIDE SEQUENCE [LARGE SCALE GENOMIC DNA]</scope>
    <source>
        <strain evidence="1 2">OWC-G53F</strain>
    </source>
</reference>